<dbReference type="RefSeq" id="WP_039870048.1">
    <property type="nucleotide sequence ID" value="NZ_BPTR01000001.1"/>
</dbReference>
<reference evidence="2" key="1">
    <citation type="submission" date="2021-08" db="EMBL/GenBank/DDBJ databases">
        <title>Prevotella lacticifex sp. nov., isolated from rumen of cow.</title>
        <authorList>
            <person name="Shinkai T."/>
            <person name="Ikeyama N."/>
            <person name="Kumagai M."/>
            <person name="Ohmori H."/>
            <person name="Sakamoto M."/>
            <person name="Ohkuma M."/>
            <person name="Mitsumori M."/>
        </authorList>
    </citation>
    <scope>NUCLEOTIDE SEQUENCE</scope>
    <source>
        <strain evidence="2">DSM 11371</strain>
    </source>
</reference>
<proteinExistence type="predicted"/>
<comment type="caution">
    <text evidence="2">The sequence shown here is derived from an EMBL/GenBank/DDBJ whole genome shotgun (WGS) entry which is preliminary data.</text>
</comment>
<keyword evidence="1" id="KW-0175">Coiled coil</keyword>
<dbReference type="EMBL" id="BPTR01000001">
    <property type="protein sequence ID" value="GJG26340.1"/>
    <property type="molecule type" value="Genomic_DNA"/>
</dbReference>
<sequence>MEKDYTEKVIEFMEQLQKLGEQLEAAQNQQKFMISRLLELKKDHQTDTEEYTSLSIRSKALQDMIDKWRPIYLEKLEMVKDVKKKKK</sequence>
<evidence type="ECO:0000313" key="3">
    <source>
        <dbReference type="Proteomes" id="UP000887043"/>
    </source>
</evidence>
<name>A0AA37HZR5_SEGBR</name>
<gene>
    <name evidence="2" type="ORF">PRRU23_00400</name>
</gene>
<accession>A0AA37HZR5</accession>
<evidence type="ECO:0000313" key="2">
    <source>
        <dbReference type="EMBL" id="GJG26340.1"/>
    </source>
</evidence>
<protein>
    <submittedName>
        <fullName evidence="2">Uncharacterized protein</fullName>
    </submittedName>
</protein>
<dbReference type="Proteomes" id="UP000887043">
    <property type="component" value="Unassembled WGS sequence"/>
</dbReference>
<dbReference type="AlphaFoldDB" id="A0AA37HZR5"/>
<feature type="coiled-coil region" evidence="1">
    <location>
        <begin position="9"/>
        <end position="43"/>
    </location>
</feature>
<organism evidence="2 3">
    <name type="scientific">Segatella bryantii</name>
    <name type="common">Prevotella bryantii</name>
    <dbReference type="NCBI Taxonomy" id="77095"/>
    <lineage>
        <taxon>Bacteria</taxon>
        <taxon>Pseudomonadati</taxon>
        <taxon>Bacteroidota</taxon>
        <taxon>Bacteroidia</taxon>
        <taxon>Bacteroidales</taxon>
        <taxon>Prevotellaceae</taxon>
        <taxon>Segatella</taxon>
    </lineage>
</organism>
<evidence type="ECO:0000256" key="1">
    <source>
        <dbReference type="SAM" id="Coils"/>
    </source>
</evidence>